<name>A0A6A4HLJ8_9AGAR</name>
<keyword evidence="2" id="KW-1185">Reference proteome</keyword>
<dbReference type="AlphaFoldDB" id="A0A6A4HLJ8"/>
<gene>
    <name evidence="1" type="ORF">BT96DRAFT_994800</name>
</gene>
<dbReference type="Proteomes" id="UP000799118">
    <property type="component" value="Unassembled WGS sequence"/>
</dbReference>
<accession>A0A6A4HLJ8</accession>
<sequence length="268" mass="29934">MFIAIIGTRSSGCSTVENYLVSSRGFISVRLASPGELSDDSLTFNYDLNAKKDRAIEHTTKHLSFLTFDATPLPSPSPFSDNATTDSNSNRSITVMNFRSPPEISKIEMFLKRPFFMLLSLDAPLIERFRRSNSNGSLQTFVAQDDEQRFGKGDSSLKSISELIHLRVVNDFPSVSALEAHIESLDLLNPLHLRPDWDMYFMTLASPCLAKIKLHETSRTTELHEASGIVMKEDVLAVMAAHGPVVTTRNASVFMQKRTRFWKRGGTG</sequence>
<reference evidence="1" key="1">
    <citation type="journal article" date="2019" name="Environ. Microbiol.">
        <title>Fungal ecological strategies reflected in gene transcription - a case study of two litter decomposers.</title>
        <authorList>
            <person name="Barbi F."/>
            <person name="Kohler A."/>
            <person name="Barry K."/>
            <person name="Baskaran P."/>
            <person name="Daum C."/>
            <person name="Fauchery L."/>
            <person name="Ihrmark K."/>
            <person name="Kuo A."/>
            <person name="LaButti K."/>
            <person name="Lipzen A."/>
            <person name="Morin E."/>
            <person name="Grigoriev I.V."/>
            <person name="Henrissat B."/>
            <person name="Lindahl B."/>
            <person name="Martin F."/>
        </authorList>
    </citation>
    <scope>NUCLEOTIDE SEQUENCE</scope>
    <source>
        <strain evidence="1">JB14</strain>
    </source>
</reference>
<evidence type="ECO:0000313" key="1">
    <source>
        <dbReference type="EMBL" id="KAE9398451.1"/>
    </source>
</evidence>
<protein>
    <submittedName>
        <fullName evidence="1">Uncharacterized protein</fullName>
    </submittedName>
</protein>
<dbReference type="OrthoDB" id="6710946at2759"/>
<dbReference type="EMBL" id="ML769482">
    <property type="protein sequence ID" value="KAE9398451.1"/>
    <property type="molecule type" value="Genomic_DNA"/>
</dbReference>
<organism evidence="1 2">
    <name type="scientific">Gymnopus androsaceus JB14</name>
    <dbReference type="NCBI Taxonomy" id="1447944"/>
    <lineage>
        <taxon>Eukaryota</taxon>
        <taxon>Fungi</taxon>
        <taxon>Dikarya</taxon>
        <taxon>Basidiomycota</taxon>
        <taxon>Agaricomycotina</taxon>
        <taxon>Agaricomycetes</taxon>
        <taxon>Agaricomycetidae</taxon>
        <taxon>Agaricales</taxon>
        <taxon>Marasmiineae</taxon>
        <taxon>Omphalotaceae</taxon>
        <taxon>Gymnopus</taxon>
    </lineage>
</organism>
<evidence type="ECO:0000313" key="2">
    <source>
        <dbReference type="Proteomes" id="UP000799118"/>
    </source>
</evidence>
<proteinExistence type="predicted"/>